<dbReference type="Proteomes" id="UP000187429">
    <property type="component" value="Unassembled WGS sequence"/>
</dbReference>
<protein>
    <submittedName>
        <fullName evidence="1">Uncharacterized protein</fullName>
    </submittedName>
</protein>
<sequence>MAPPHPSPTIGMVVWLEWDEVAPPYERRNLPFGRRHIYPLLPSAPSYYLEVSEIRQNTSPVRLHSHAPEYVSGYTSPSLPEATPLAFLSLPLFRLSPSLGLL</sequence>
<dbReference type="AlphaFoldDB" id="A0A1R1X2A3"/>
<organism evidence="1 2">
    <name type="scientific">Smittium culicis</name>
    <dbReference type="NCBI Taxonomy" id="133412"/>
    <lineage>
        <taxon>Eukaryota</taxon>
        <taxon>Fungi</taxon>
        <taxon>Fungi incertae sedis</taxon>
        <taxon>Zoopagomycota</taxon>
        <taxon>Kickxellomycotina</taxon>
        <taxon>Harpellomycetes</taxon>
        <taxon>Harpellales</taxon>
        <taxon>Legeriomycetaceae</taxon>
        <taxon>Smittium</taxon>
    </lineage>
</organism>
<reference evidence="2" key="1">
    <citation type="submission" date="2017-01" db="EMBL/GenBank/DDBJ databases">
        <authorList>
            <person name="Wang Y."/>
            <person name="White M."/>
            <person name="Kvist S."/>
            <person name="Moncalvo J.-M."/>
        </authorList>
    </citation>
    <scope>NUCLEOTIDE SEQUENCE [LARGE SCALE GENOMIC DNA]</scope>
    <source>
        <strain evidence="2">ID-206-W2</strain>
    </source>
</reference>
<proteinExistence type="predicted"/>
<accession>A0A1R1X2A3</accession>
<keyword evidence="2" id="KW-1185">Reference proteome</keyword>
<evidence type="ECO:0000313" key="2">
    <source>
        <dbReference type="Proteomes" id="UP000187429"/>
    </source>
</evidence>
<comment type="caution">
    <text evidence="1">The sequence shown here is derived from an EMBL/GenBank/DDBJ whole genome shotgun (WGS) entry which is preliminary data.</text>
</comment>
<dbReference type="EMBL" id="LSSM01007297">
    <property type="protein sequence ID" value="OMJ08744.1"/>
    <property type="molecule type" value="Genomic_DNA"/>
</dbReference>
<name>A0A1R1X2A3_9FUNG</name>
<gene>
    <name evidence="1" type="ORF">AYI69_g10956</name>
</gene>
<evidence type="ECO:0000313" key="1">
    <source>
        <dbReference type="EMBL" id="OMJ08744.1"/>
    </source>
</evidence>